<dbReference type="STRING" id="10195.A0A3M7R7Y2"/>
<dbReference type="GO" id="GO:0045814">
    <property type="term" value="P:negative regulation of gene expression, epigenetic"/>
    <property type="evidence" value="ECO:0007669"/>
    <property type="project" value="TreeGrafter"/>
</dbReference>
<dbReference type="AlphaFoldDB" id="A0A3M7R7Y2"/>
<evidence type="ECO:0000256" key="2">
    <source>
        <dbReference type="ARBA" id="ARBA00022679"/>
    </source>
</evidence>
<proteinExistence type="predicted"/>
<dbReference type="SMART" id="SM00317">
    <property type="entry name" value="SET"/>
    <property type="match status" value="1"/>
</dbReference>
<dbReference type="PROSITE" id="PS50280">
    <property type="entry name" value="SET"/>
    <property type="match status" value="1"/>
</dbReference>
<dbReference type="EMBL" id="REGN01004068">
    <property type="protein sequence ID" value="RNA19335.1"/>
    <property type="molecule type" value="Genomic_DNA"/>
</dbReference>
<comment type="caution">
    <text evidence="6">The sequence shown here is derived from an EMBL/GenBank/DDBJ whole genome shotgun (WGS) entry which is preliminary data.</text>
</comment>
<evidence type="ECO:0000256" key="1">
    <source>
        <dbReference type="ARBA" id="ARBA00022603"/>
    </source>
</evidence>
<dbReference type="GO" id="GO:0042799">
    <property type="term" value="F:histone H4K20 methyltransferase activity"/>
    <property type="evidence" value="ECO:0007669"/>
    <property type="project" value="TreeGrafter"/>
</dbReference>
<reference evidence="6 7" key="1">
    <citation type="journal article" date="2018" name="Sci. Rep.">
        <title>Genomic signatures of local adaptation to the degree of environmental predictability in rotifers.</title>
        <authorList>
            <person name="Franch-Gras L."/>
            <person name="Hahn C."/>
            <person name="Garcia-Roger E.M."/>
            <person name="Carmona M.J."/>
            <person name="Serra M."/>
            <person name="Gomez A."/>
        </authorList>
    </citation>
    <scope>NUCLEOTIDE SEQUENCE [LARGE SCALE GENOMIC DNA]</scope>
    <source>
        <strain evidence="6">HYR1</strain>
    </source>
</reference>
<dbReference type="PANTHER" id="PTHR46402">
    <property type="entry name" value="SET AND MYND DOMAIN-CONTAINING PROTEIN 5"/>
    <property type="match status" value="1"/>
</dbReference>
<dbReference type="OrthoDB" id="438641at2759"/>
<keyword evidence="3" id="KW-0949">S-adenosyl-L-methionine</keyword>
<dbReference type="Pfam" id="PF00856">
    <property type="entry name" value="SET"/>
    <property type="match status" value="1"/>
</dbReference>
<dbReference type="Gene3D" id="6.10.140.2220">
    <property type="match status" value="1"/>
</dbReference>
<feature type="domain" description="SET" evidence="5">
    <location>
        <begin position="16"/>
        <end position="353"/>
    </location>
</feature>
<evidence type="ECO:0000256" key="4">
    <source>
        <dbReference type="SAM" id="MobiDB-lite"/>
    </source>
</evidence>
<organism evidence="6 7">
    <name type="scientific">Brachionus plicatilis</name>
    <name type="common">Marine rotifer</name>
    <name type="synonym">Brachionus muelleri</name>
    <dbReference type="NCBI Taxonomy" id="10195"/>
    <lineage>
        <taxon>Eukaryota</taxon>
        <taxon>Metazoa</taxon>
        <taxon>Spiralia</taxon>
        <taxon>Gnathifera</taxon>
        <taxon>Rotifera</taxon>
        <taxon>Eurotatoria</taxon>
        <taxon>Monogononta</taxon>
        <taxon>Pseudotrocha</taxon>
        <taxon>Ploima</taxon>
        <taxon>Brachionidae</taxon>
        <taxon>Brachionus</taxon>
    </lineage>
</organism>
<evidence type="ECO:0000259" key="5">
    <source>
        <dbReference type="PROSITE" id="PS50280"/>
    </source>
</evidence>
<evidence type="ECO:0000313" key="7">
    <source>
        <dbReference type="Proteomes" id="UP000276133"/>
    </source>
</evidence>
<keyword evidence="2" id="KW-0808">Transferase</keyword>
<dbReference type="PANTHER" id="PTHR46402:SF2">
    <property type="entry name" value="HISTONE-LYSINE N-TRIMETHYLTRANSFERASE SMYD5"/>
    <property type="match status" value="1"/>
</dbReference>
<accession>A0A3M7R7Y2</accession>
<dbReference type="InterPro" id="IPR001214">
    <property type="entry name" value="SET_dom"/>
</dbReference>
<gene>
    <name evidence="6" type="ORF">BpHYR1_054567</name>
</gene>
<protein>
    <submittedName>
        <fullName evidence="6">SET and MYND domain-containing 5</fullName>
    </submittedName>
</protein>
<dbReference type="InterPro" id="IPR046341">
    <property type="entry name" value="SET_dom_sf"/>
</dbReference>
<feature type="compositionally biased region" description="Acidic residues" evidence="4">
    <location>
        <begin position="392"/>
        <end position="419"/>
    </location>
</feature>
<dbReference type="Gene3D" id="2.170.270.10">
    <property type="entry name" value="SET domain"/>
    <property type="match status" value="2"/>
</dbReference>
<keyword evidence="7" id="KW-1185">Reference proteome</keyword>
<feature type="region of interest" description="Disordered" evidence="4">
    <location>
        <begin position="388"/>
        <end position="419"/>
    </location>
</feature>
<dbReference type="SUPFAM" id="SSF82199">
    <property type="entry name" value="SET domain"/>
    <property type="match status" value="1"/>
</dbReference>
<dbReference type="GO" id="GO:0032259">
    <property type="term" value="P:methylation"/>
    <property type="evidence" value="ECO:0007669"/>
    <property type="project" value="UniProtKB-KW"/>
</dbReference>
<sequence>MLDINANFNVNNTFFENFEIKVIDDNKNRSLIAKNSFTKGQVLFNERPIVSAQFPWNELYKYKACEFCMRPLESAQENIRRLAEDSTINLPYLKQSCTTKRSLHCACVNCGIDYCSEDCRLQAYHLYHQTLCLGDNRQNPNHPINILMDVWKQMHFPPETTTIYLIIKLLAMMKQIPQNEELMKKLSNFECGLVNEKDQIPHKLLKEKFFNELESLREMTLEIFKNNFYVPECESWLSKDGFCQLFSLFGRNSQGIGTSPFSVYVDNVSKLNTLSKIEKKKLDKFIDKLYGKLEKTAGNFLNSEGSGIYEYQSMINHSCRPNAEISFRNNNFELSIVALQDIEPGQEILISYLDECELNSSRHTRQKLLRENYLFNCQCERCLAEIDQPDVTSDEDLEDDDDDEYEDIDDDEEAEEMEN</sequence>
<evidence type="ECO:0000313" key="6">
    <source>
        <dbReference type="EMBL" id="RNA19335.1"/>
    </source>
</evidence>
<keyword evidence="1" id="KW-0489">Methyltransferase</keyword>
<dbReference type="Gene3D" id="1.10.220.160">
    <property type="match status" value="1"/>
</dbReference>
<evidence type="ECO:0000256" key="3">
    <source>
        <dbReference type="ARBA" id="ARBA00022691"/>
    </source>
</evidence>
<dbReference type="Proteomes" id="UP000276133">
    <property type="component" value="Unassembled WGS sequence"/>
</dbReference>
<name>A0A3M7R7Y2_BRAPC</name>